<keyword evidence="3" id="KW-1185">Reference proteome</keyword>
<name>W1NL85_AMBTC</name>
<dbReference type="HOGENOM" id="CLU_137576_0_0_1"/>
<protein>
    <submittedName>
        <fullName evidence="2">Uncharacterized protein</fullName>
    </submittedName>
</protein>
<sequence>MIGSIVDPAGIAQDVLQAISNHSLGRAVNFLAQPNSGLGQAQPDPGMVPSQLVFKPSYPFYHSQSREAPPVPRAPTYPPAHQLTPICPASQPATLGSNLWPSSAQADAKYLFLEDQVKTM</sequence>
<proteinExistence type="predicted"/>
<evidence type="ECO:0000313" key="3">
    <source>
        <dbReference type="Proteomes" id="UP000017836"/>
    </source>
</evidence>
<evidence type="ECO:0000313" key="2">
    <source>
        <dbReference type="EMBL" id="ERM96231.1"/>
    </source>
</evidence>
<evidence type="ECO:0000256" key="1">
    <source>
        <dbReference type="SAM" id="MobiDB-lite"/>
    </source>
</evidence>
<dbReference type="Proteomes" id="UP000017836">
    <property type="component" value="Unassembled WGS sequence"/>
</dbReference>
<organism evidence="2 3">
    <name type="scientific">Amborella trichopoda</name>
    <dbReference type="NCBI Taxonomy" id="13333"/>
    <lineage>
        <taxon>Eukaryota</taxon>
        <taxon>Viridiplantae</taxon>
        <taxon>Streptophyta</taxon>
        <taxon>Embryophyta</taxon>
        <taxon>Tracheophyta</taxon>
        <taxon>Spermatophyta</taxon>
        <taxon>Magnoliopsida</taxon>
        <taxon>Amborellales</taxon>
        <taxon>Amborellaceae</taxon>
        <taxon>Amborella</taxon>
    </lineage>
</organism>
<reference evidence="3" key="1">
    <citation type="journal article" date="2013" name="Science">
        <title>The Amborella genome and the evolution of flowering plants.</title>
        <authorList>
            <consortium name="Amborella Genome Project"/>
        </authorList>
    </citation>
    <scope>NUCLEOTIDE SEQUENCE [LARGE SCALE GENOMIC DNA]</scope>
</reference>
<dbReference type="EMBL" id="KI397142">
    <property type="protein sequence ID" value="ERM96231.1"/>
    <property type="molecule type" value="Genomic_DNA"/>
</dbReference>
<dbReference type="AlphaFoldDB" id="W1NL85"/>
<accession>W1NL85</accession>
<feature type="region of interest" description="Disordered" evidence="1">
    <location>
        <begin position="64"/>
        <end position="85"/>
    </location>
</feature>
<feature type="compositionally biased region" description="Pro residues" evidence="1">
    <location>
        <begin position="69"/>
        <end position="78"/>
    </location>
</feature>
<gene>
    <name evidence="2" type="ORF">AMTR_s00001p00132340</name>
</gene>
<dbReference type="Gramene" id="ERM96231">
    <property type="protein sequence ID" value="ERM96231"/>
    <property type="gene ID" value="AMTR_s00001p00132340"/>
</dbReference>